<keyword evidence="9" id="KW-0862">Zinc</keyword>
<evidence type="ECO:0000259" key="17">
    <source>
        <dbReference type="PROSITE" id="PS50865"/>
    </source>
</evidence>
<dbReference type="GO" id="GO:0008270">
    <property type="term" value="F:zinc ion binding"/>
    <property type="evidence" value="ECO:0007669"/>
    <property type="project" value="UniProtKB-KW"/>
</dbReference>
<dbReference type="InterPro" id="IPR002893">
    <property type="entry name" value="Znf_MYND"/>
</dbReference>
<dbReference type="GO" id="GO:0008168">
    <property type="term" value="F:methyltransferase activity"/>
    <property type="evidence" value="ECO:0007669"/>
    <property type="project" value="UniProtKB-KW"/>
</dbReference>
<evidence type="ECO:0000256" key="5">
    <source>
        <dbReference type="ARBA" id="ARBA00022679"/>
    </source>
</evidence>
<dbReference type="PANTHER" id="PTHR46165">
    <property type="entry name" value="SET AND MYND DOMAIN-CONTAINING PROTEIN 4"/>
    <property type="match status" value="1"/>
</dbReference>
<keyword evidence="19" id="KW-1185">Reference proteome</keyword>
<evidence type="ECO:0000256" key="2">
    <source>
        <dbReference type="ARBA" id="ARBA00004496"/>
    </source>
</evidence>
<evidence type="ECO:0000256" key="7">
    <source>
        <dbReference type="ARBA" id="ARBA00022723"/>
    </source>
</evidence>
<evidence type="ECO:0000256" key="6">
    <source>
        <dbReference type="ARBA" id="ARBA00022691"/>
    </source>
</evidence>
<evidence type="ECO:0000256" key="15">
    <source>
        <dbReference type="PROSITE-ProRule" id="PRU00134"/>
    </source>
</evidence>
<comment type="catalytic activity">
    <reaction evidence="11">
        <text>L-lysyl-[protein] + S-adenosyl-L-methionine = N(6)-methyl-L-lysyl-[protein] + S-adenosyl-L-homocysteine + H(+)</text>
        <dbReference type="Rhea" id="RHEA:51736"/>
        <dbReference type="Rhea" id="RHEA-COMP:9752"/>
        <dbReference type="Rhea" id="RHEA-COMP:13053"/>
        <dbReference type="ChEBI" id="CHEBI:15378"/>
        <dbReference type="ChEBI" id="CHEBI:29969"/>
        <dbReference type="ChEBI" id="CHEBI:57856"/>
        <dbReference type="ChEBI" id="CHEBI:59789"/>
        <dbReference type="ChEBI" id="CHEBI:61929"/>
    </reaction>
</comment>
<dbReference type="EMBL" id="VXIV02001672">
    <property type="protein sequence ID" value="KAF6030792.1"/>
    <property type="molecule type" value="Genomic_DNA"/>
</dbReference>
<dbReference type="SUPFAM" id="SSF144232">
    <property type="entry name" value="HIT/MYND zinc finger-like"/>
    <property type="match status" value="1"/>
</dbReference>
<keyword evidence="5" id="KW-0808">Transferase</keyword>
<dbReference type="AlphaFoldDB" id="A0A7J7JWN4"/>
<dbReference type="GO" id="GO:0032259">
    <property type="term" value="P:methylation"/>
    <property type="evidence" value="ECO:0007669"/>
    <property type="project" value="UniProtKB-KW"/>
</dbReference>
<keyword evidence="10" id="KW-0539">Nucleus</keyword>
<dbReference type="CDD" id="cd10536">
    <property type="entry name" value="SET_SMYD4"/>
    <property type="match status" value="1"/>
</dbReference>
<evidence type="ECO:0000313" key="18">
    <source>
        <dbReference type="EMBL" id="KAF6030792.1"/>
    </source>
</evidence>
<dbReference type="OrthoDB" id="5945798at2759"/>
<dbReference type="SUPFAM" id="SSF82199">
    <property type="entry name" value="SET domain"/>
    <property type="match status" value="1"/>
</dbReference>
<organism evidence="18 19">
    <name type="scientific">Bugula neritina</name>
    <name type="common">Brown bryozoan</name>
    <name type="synonym">Sertularia neritina</name>
    <dbReference type="NCBI Taxonomy" id="10212"/>
    <lineage>
        <taxon>Eukaryota</taxon>
        <taxon>Metazoa</taxon>
        <taxon>Spiralia</taxon>
        <taxon>Lophotrochozoa</taxon>
        <taxon>Bryozoa</taxon>
        <taxon>Gymnolaemata</taxon>
        <taxon>Cheilostomatida</taxon>
        <taxon>Flustrina</taxon>
        <taxon>Buguloidea</taxon>
        <taxon>Bugulidae</taxon>
        <taxon>Bugula</taxon>
    </lineage>
</organism>
<dbReference type="Gene3D" id="1.10.220.160">
    <property type="match status" value="1"/>
</dbReference>
<dbReference type="GO" id="GO:0005737">
    <property type="term" value="C:cytoplasm"/>
    <property type="evidence" value="ECO:0007669"/>
    <property type="project" value="UniProtKB-SubCell"/>
</dbReference>
<keyword evidence="8 15" id="KW-0863">Zinc-finger</keyword>
<keyword evidence="7" id="KW-0479">Metal-binding</keyword>
<feature type="domain" description="MYND-type" evidence="17">
    <location>
        <begin position="152"/>
        <end position="191"/>
    </location>
</feature>
<evidence type="ECO:0000256" key="4">
    <source>
        <dbReference type="ARBA" id="ARBA00022603"/>
    </source>
</evidence>
<evidence type="ECO:0000256" key="10">
    <source>
        <dbReference type="ARBA" id="ARBA00023242"/>
    </source>
</evidence>
<keyword evidence="4" id="KW-0489">Methyltransferase</keyword>
<dbReference type="InterPro" id="IPR044421">
    <property type="entry name" value="SMYD4_SET"/>
</dbReference>
<evidence type="ECO:0000256" key="11">
    <source>
        <dbReference type="ARBA" id="ARBA00048985"/>
    </source>
</evidence>
<evidence type="ECO:0000256" key="1">
    <source>
        <dbReference type="ARBA" id="ARBA00004123"/>
    </source>
</evidence>
<dbReference type="GO" id="GO:0005634">
    <property type="term" value="C:nucleus"/>
    <property type="evidence" value="ECO:0007669"/>
    <property type="project" value="UniProtKB-SubCell"/>
</dbReference>
<dbReference type="InterPro" id="IPR052097">
    <property type="entry name" value="SET-MYND_domain_protein"/>
</dbReference>
<protein>
    <recommendedName>
        <fullName evidence="13">Protein-lysine N-methyltransferase SMYD4</fullName>
    </recommendedName>
    <alternativeName>
        <fullName evidence="14">SET and MYND domain-containing protein 4</fullName>
    </alternativeName>
</protein>
<dbReference type="GO" id="GO:0042826">
    <property type="term" value="F:histone deacetylase binding"/>
    <property type="evidence" value="ECO:0007669"/>
    <property type="project" value="TreeGrafter"/>
</dbReference>
<evidence type="ECO:0000256" key="8">
    <source>
        <dbReference type="ARBA" id="ARBA00022771"/>
    </source>
</evidence>
<evidence type="ECO:0000313" key="19">
    <source>
        <dbReference type="Proteomes" id="UP000593567"/>
    </source>
</evidence>
<sequence length="521" mass="58396">MNRHEDCLMDIDLSINHGYPLDMQYKLLARRAKCLQYCSDTNLLSSCVEAALHSLELSGLDEKRRSIIQEDISKLSIKSQAVDRQQAISSCSPSIGPLNQQYPALSSSAGVCESNEYGRYIRAQSNINVGDVVLTETPYCSVTLPESYFTHCSSCQARTDKLYPCRSCADVIFCSQVCEEVSWQQWHRFECKYSLSLKFVDINMGHLALRTALKVGHGALSDVLKGNLNQPDVVKYYESIYILEGHDKDRSCKDLLWRTAAAVMLAQLCDVTEWSGSSEDGLVTLAAFTLRHMQIFPCNAHEISQVIYDESQPSQSALVEVGAGIYSTLSLFNHSCDPSVVRIFHEGNTCVMKAISPIKELEQIYDNYGCLHATHSLEDRREKLSSQYYFHCCCASCMQNWNLYSQLSFSDTPLYKCTDCGSMIIPPYSGNCDDCGALFDRVAVDKMLTKAKKGFDQVLTDLFTKSYRDYDIAKSTKAIQAYSQLVNSLVFRPAKTLNDSQEALKHIYSLQGNVLIKSSTA</sequence>
<keyword evidence="6" id="KW-0949">S-adenosyl-L-methionine</keyword>
<dbReference type="Gene3D" id="6.10.140.2220">
    <property type="match status" value="1"/>
</dbReference>
<comment type="caution">
    <text evidence="18">The sequence shown here is derived from an EMBL/GenBank/DDBJ whole genome shotgun (WGS) entry which is preliminary data.</text>
</comment>
<feature type="domain" description="SET" evidence="16">
    <location>
        <begin position="103"/>
        <end position="369"/>
    </location>
</feature>
<evidence type="ECO:0000259" key="16">
    <source>
        <dbReference type="PROSITE" id="PS50280"/>
    </source>
</evidence>
<proteinExistence type="predicted"/>
<gene>
    <name evidence="18" type="ORF">EB796_010913</name>
</gene>
<reference evidence="18" key="1">
    <citation type="submission" date="2020-06" db="EMBL/GenBank/DDBJ databases">
        <title>Draft genome of Bugula neritina, a colonial animal packing powerful symbionts and potential medicines.</title>
        <authorList>
            <person name="Rayko M."/>
        </authorList>
    </citation>
    <scope>NUCLEOTIDE SEQUENCE [LARGE SCALE GENOMIC DNA]</scope>
    <source>
        <strain evidence="18">Kwan_BN1</strain>
    </source>
</reference>
<dbReference type="InterPro" id="IPR046341">
    <property type="entry name" value="SET_dom_sf"/>
</dbReference>
<dbReference type="Gene3D" id="2.170.270.10">
    <property type="entry name" value="SET domain"/>
    <property type="match status" value="1"/>
</dbReference>
<evidence type="ECO:0000256" key="12">
    <source>
        <dbReference type="ARBA" id="ARBA00093423"/>
    </source>
</evidence>
<accession>A0A7J7JWN4</accession>
<keyword evidence="3" id="KW-0963">Cytoplasm</keyword>
<dbReference type="Pfam" id="PF00856">
    <property type="entry name" value="SET"/>
    <property type="match status" value="1"/>
</dbReference>
<comment type="subcellular location">
    <subcellularLocation>
        <location evidence="2">Cytoplasm</location>
    </subcellularLocation>
    <subcellularLocation>
        <location evidence="1">Nucleus</location>
    </subcellularLocation>
</comment>
<evidence type="ECO:0000256" key="13">
    <source>
        <dbReference type="ARBA" id="ARBA00093635"/>
    </source>
</evidence>
<dbReference type="Pfam" id="PF01753">
    <property type="entry name" value="zf-MYND"/>
    <property type="match status" value="1"/>
</dbReference>
<dbReference type="PROSITE" id="PS50280">
    <property type="entry name" value="SET"/>
    <property type="match status" value="1"/>
</dbReference>
<evidence type="ECO:0000256" key="3">
    <source>
        <dbReference type="ARBA" id="ARBA00022490"/>
    </source>
</evidence>
<name>A0A7J7JWN4_BUGNE</name>
<comment type="function">
    <text evidence="12">Protein-lysine N-methyltransferase. Monomethylates PRMT5, modulating its transcriptional activity. May also act as a histone methyltransferase. Plays a critical role in cardiac development. Acts as a key epigenetic regulator of gene expression during cardiac development via its dual activities as a methyltransferase and negative regulator of HDAC1.</text>
</comment>
<dbReference type="Proteomes" id="UP000593567">
    <property type="component" value="Unassembled WGS sequence"/>
</dbReference>
<evidence type="ECO:0000256" key="9">
    <source>
        <dbReference type="ARBA" id="ARBA00022833"/>
    </source>
</evidence>
<dbReference type="PANTHER" id="PTHR46165:SF2">
    <property type="entry name" value="SET AND MYND DOMAIN-CONTAINING PROTEIN 4"/>
    <property type="match status" value="1"/>
</dbReference>
<evidence type="ECO:0000256" key="14">
    <source>
        <dbReference type="ARBA" id="ARBA00093680"/>
    </source>
</evidence>
<dbReference type="InterPro" id="IPR001214">
    <property type="entry name" value="SET_dom"/>
</dbReference>
<dbReference type="PROSITE" id="PS50865">
    <property type="entry name" value="ZF_MYND_2"/>
    <property type="match status" value="1"/>
</dbReference>